<comment type="caution">
    <text evidence="1">The sequence shown here is derived from an EMBL/GenBank/DDBJ whole genome shotgun (WGS) entry which is preliminary data.</text>
</comment>
<accession>A0ABQ3XQ32</accession>
<gene>
    <name evidence="1" type="ORF">Aco03nite_089140</name>
</gene>
<keyword evidence="2" id="KW-1185">Reference proteome</keyword>
<name>A0ABQ3XQ32_9ACTN</name>
<protein>
    <submittedName>
        <fullName evidence="1">Uncharacterized protein</fullName>
    </submittedName>
</protein>
<dbReference type="Proteomes" id="UP000612282">
    <property type="component" value="Unassembled WGS sequence"/>
</dbReference>
<organism evidence="1 2">
    <name type="scientific">Actinoplanes couchii</name>
    <dbReference type="NCBI Taxonomy" id="403638"/>
    <lineage>
        <taxon>Bacteria</taxon>
        <taxon>Bacillati</taxon>
        <taxon>Actinomycetota</taxon>
        <taxon>Actinomycetes</taxon>
        <taxon>Micromonosporales</taxon>
        <taxon>Micromonosporaceae</taxon>
        <taxon>Actinoplanes</taxon>
    </lineage>
</organism>
<sequence length="318" mass="35910">MICFVYRSPYQGLLGKHVRRLPDASVLDWFRHAWDESGPDPAAWLRAELGVDVYGLHTIFDKPLPKPESMRELRKLLKKHLYVEGEVIVDDHSVRALTDDDEVPLAYFFFDAAMIDERPGRLTYAVHEQWPLPAETILTSDDAPVTTVVTSQIGDADWDTQGVSVRLHGVRVPEVAAWLRRSGVHGDWPYEVVLLRAAVGPDDDLAAALERVNRWSAWHDQVLDVDGLAGDQAKAHQVVLSVLARTEGRKEIPGPLGVRVPAKSRIEVNAHLAQASLHLDDTFGHQQLFLFDDVWTATHPTMAKSMRRWFVKSWDLLK</sequence>
<proteinExistence type="predicted"/>
<evidence type="ECO:0000313" key="1">
    <source>
        <dbReference type="EMBL" id="GID60510.1"/>
    </source>
</evidence>
<dbReference type="EMBL" id="BOMG01000109">
    <property type="protein sequence ID" value="GID60510.1"/>
    <property type="molecule type" value="Genomic_DNA"/>
</dbReference>
<evidence type="ECO:0000313" key="2">
    <source>
        <dbReference type="Proteomes" id="UP000612282"/>
    </source>
</evidence>
<reference evidence="1 2" key="1">
    <citation type="submission" date="2021-01" db="EMBL/GenBank/DDBJ databases">
        <title>Whole genome shotgun sequence of Actinoplanes couchii NBRC 106145.</title>
        <authorList>
            <person name="Komaki H."/>
            <person name="Tamura T."/>
        </authorList>
    </citation>
    <scope>NUCLEOTIDE SEQUENCE [LARGE SCALE GENOMIC DNA]</scope>
    <source>
        <strain evidence="1 2">NBRC 106145</strain>
    </source>
</reference>